<dbReference type="OrthoDB" id="665435at2"/>
<dbReference type="Pfam" id="PF19781">
    <property type="entry name" value="DUF6266"/>
    <property type="match status" value="1"/>
</dbReference>
<dbReference type="Proteomes" id="UP000306808">
    <property type="component" value="Unassembled WGS sequence"/>
</dbReference>
<keyword evidence="2" id="KW-1185">Reference proteome</keyword>
<evidence type="ECO:0000313" key="2">
    <source>
        <dbReference type="Proteomes" id="UP000306808"/>
    </source>
</evidence>
<protein>
    <submittedName>
        <fullName evidence="1">Uncharacterized protein</fullName>
    </submittedName>
</protein>
<dbReference type="RefSeq" id="WP_136902095.1">
    <property type="nucleotide sequence ID" value="NZ_SUME01000006.1"/>
</dbReference>
<comment type="caution">
    <text evidence="1">The sequence shown here is derived from an EMBL/GenBank/DDBJ whole genome shotgun (WGS) entry which is preliminary data.</text>
</comment>
<gene>
    <name evidence="1" type="ORF">FAZ15_14720</name>
</gene>
<dbReference type="AlphaFoldDB" id="A0A4U0NLP4"/>
<dbReference type="EMBL" id="SUME01000006">
    <property type="protein sequence ID" value="TJZ54732.1"/>
    <property type="molecule type" value="Genomic_DNA"/>
</dbReference>
<accession>A0A4U0NLP4</accession>
<evidence type="ECO:0000313" key="1">
    <source>
        <dbReference type="EMBL" id="TJZ54732.1"/>
    </source>
</evidence>
<organism evidence="1 2">
    <name type="scientific">Sphingobacterium olei</name>
    <dbReference type="NCBI Taxonomy" id="2571155"/>
    <lineage>
        <taxon>Bacteria</taxon>
        <taxon>Pseudomonadati</taxon>
        <taxon>Bacteroidota</taxon>
        <taxon>Sphingobacteriia</taxon>
        <taxon>Sphingobacteriales</taxon>
        <taxon>Sphingobacteriaceae</taxon>
        <taxon>Sphingobacterium</taxon>
    </lineage>
</organism>
<name>A0A4U0NLP4_9SPHI</name>
<reference evidence="1 2" key="1">
    <citation type="submission" date="2019-04" db="EMBL/GenBank/DDBJ databases">
        <title>Sphingobacterium olei sp. nov., isolated from oil-contaminated soil.</title>
        <authorList>
            <person name="Liu B."/>
        </authorList>
    </citation>
    <scope>NUCLEOTIDE SEQUENCE [LARGE SCALE GENOMIC DNA]</scope>
    <source>
        <strain evidence="1 2">HAL-9</strain>
    </source>
</reference>
<proteinExistence type="predicted"/>
<sequence>MARFLKGINGAYSGKVGNVIGSSWRNVDYVRSLSKRSNKPASADQLAQRAKFALGVSFLSPIKDLLNLGYSDALQGRSTGYNKALQHLLANGIMGDYPNQTLDYEAVVIAKGGLSNLMGVSWQETAPREISLSWTTETNRFNAFSDDVVILLMYNKEKSFFSILESGTRADGSLDLTFPEVYAGDNVVGWVFTGNRDGVKTSGSYYLGEITVS</sequence>
<dbReference type="InterPro" id="IPR046233">
    <property type="entry name" value="DUF6266"/>
</dbReference>